<protein>
    <recommendedName>
        <fullName evidence="9">SLH domain-containing protein</fullName>
    </recommendedName>
</protein>
<dbReference type="Pfam" id="PF00127">
    <property type="entry name" value="Copper-bind"/>
    <property type="match status" value="1"/>
</dbReference>
<reference evidence="10 11" key="1">
    <citation type="journal article" date="2016" name="Nat. Commun.">
        <title>Thousands of microbial genomes shed light on interconnected biogeochemical processes in an aquifer system.</title>
        <authorList>
            <person name="Anantharaman K."/>
            <person name="Brown C.T."/>
            <person name="Hug L.A."/>
            <person name="Sharon I."/>
            <person name="Castelle C.J."/>
            <person name="Probst A.J."/>
            <person name="Thomas B.C."/>
            <person name="Singh A."/>
            <person name="Wilkins M.J."/>
            <person name="Karaoz U."/>
            <person name="Brodie E.L."/>
            <person name="Williams K.H."/>
            <person name="Hubbard S.S."/>
            <person name="Banfield J.F."/>
        </authorList>
    </citation>
    <scope>NUCLEOTIDE SEQUENCE [LARGE SCALE GENOMIC DNA]</scope>
</reference>
<feature type="chain" id="PRO_5009515414" description="SLH domain-containing protein" evidence="8">
    <location>
        <begin position="27"/>
        <end position="314"/>
    </location>
</feature>
<evidence type="ECO:0000256" key="6">
    <source>
        <dbReference type="ARBA" id="ARBA00023008"/>
    </source>
</evidence>
<comment type="caution">
    <text evidence="10">The sequence shown here is derived from an EMBL/GenBank/DDBJ whole genome shotgun (WGS) entry which is preliminary data.</text>
</comment>
<dbReference type="InterPro" id="IPR001119">
    <property type="entry name" value="SLH_dom"/>
</dbReference>
<dbReference type="InterPro" id="IPR000923">
    <property type="entry name" value="BlueCu_1"/>
</dbReference>
<dbReference type="GO" id="GO:0042597">
    <property type="term" value="C:periplasmic space"/>
    <property type="evidence" value="ECO:0007669"/>
    <property type="project" value="UniProtKB-SubCell"/>
</dbReference>
<keyword evidence="6 7" id="KW-0186">Copper</keyword>
<dbReference type="Proteomes" id="UP000177614">
    <property type="component" value="Unassembled WGS sequence"/>
</dbReference>
<evidence type="ECO:0000256" key="2">
    <source>
        <dbReference type="ARBA" id="ARBA00022448"/>
    </source>
</evidence>
<dbReference type="Gene3D" id="2.60.40.420">
    <property type="entry name" value="Cupredoxins - blue copper proteins"/>
    <property type="match status" value="1"/>
</dbReference>
<feature type="signal peptide" evidence="8">
    <location>
        <begin position="1"/>
        <end position="26"/>
    </location>
</feature>
<dbReference type="PANTHER" id="PTHR36507">
    <property type="entry name" value="BLL1555 PROTEIN"/>
    <property type="match status" value="1"/>
</dbReference>
<keyword evidence="2" id="KW-0813">Transport</keyword>
<evidence type="ECO:0000256" key="5">
    <source>
        <dbReference type="ARBA" id="ARBA00022982"/>
    </source>
</evidence>
<dbReference type="InterPro" id="IPR002386">
    <property type="entry name" value="Amicyanin/Pseudoazurin"/>
</dbReference>
<feature type="binding site" evidence="7">
    <location>
        <position position="261"/>
    </location>
    <ligand>
        <name>Cu cation</name>
        <dbReference type="ChEBI" id="CHEBI:23378"/>
    </ligand>
</feature>
<evidence type="ECO:0000256" key="4">
    <source>
        <dbReference type="ARBA" id="ARBA00022764"/>
    </source>
</evidence>
<evidence type="ECO:0000256" key="8">
    <source>
        <dbReference type="SAM" id="SignalP"/>
    </source>
</evidence>
<dbReference type="EMBL" id="MEWR01000008">
    <property type="protein sequence ID" value="OGC82273.1"/>
    <property type="molecule type" value="Genomic_DNA"/>
</dbReference>
<feature type="binding site" evidence="7">
    <location>
        <position position="304"/>
    </location>
    <ligand>
        <name>Cu cation</name>
        <dbReference type="ChEBI" id="CHEBI:23378"/>
    </ligand>
</feature>
<dbReference type="InterPro" id="IPR008972">
    <property type="entry name" value="Cupredoxin"/>
</dbReference>
<name>A0A1F4XMG0_9BACT</name>
<organism evidence="10 11">
    <name type="scientific">Candidatus Abawacabacteria bacterium RBG_16_42_10</name>
    <dbReference type="NCBI Taxonomy" id="1817814"/>
    <lineage>
        <taxon>Bacteria</taxon>
        <taxon>Candidatus Abawacaibacteriota</taxon>
    </lineage>
</organism>
<dbReference type="SUPFAM" id="SSF49503">
    <property type="entry name" value="Cupredoxins"/>
    <property type="match status" value="1"/>
</dbReference>
<dbReference type="CDD" id="cd13921">
    <property type="entry name" value="Amicyanin"/>
    <property type="match status" value="1"/>
</dbReference>
<evidence type="ECO:0000256" key="1">
    <source>
        <dbReference type="ARBA" id="ARBA00004418"/>
    </source>
</evidence>
<comment type="subcellular location">
    <subcellularLocation>
        <location evidence="1">Periplasm</location>
    </subcellularLocation>
</comment>
<feature type="binding site" evidence="7">
    <location>
        <position position="307"/>
    </location>
    <ligand>
        <name>Cu cation</name>
        <dbReference type="ChEBI" id="CHEBI:23378"/>
    </ligand>
</feature>
<dbReference type="STRING" id="1817814.A2V81_01925"/>
<dbReference type="PANTHER" id="PTHR36507:SF1">
    <property type="entry name" value="BLL1555 PROTEIN"/>
    <property type="match status" value="1"/>
</dbReference>
<dbReference type="InterPro" id="IPR035668">
    <property type="entry name" value="Amicyanin"/>
</dbReference>
<gene>
    <name evidence="10" type="ORF">A2V81_01925</name>
</gene>
<dbReference type="GO" id="GO:0009055">
    <property type="term" value="F:electron transfer activity"/>
    <property type="evidence" value="ECO:0007669"/>
    <property type="project" value="InterPro"/>
</dbReference>
<feature type="domain" description="SLH" evidence="9">
    <location>
        <begin position="89"/>
        <end position="152"/>
    </location>
</feature>
<keyword evidence="8" id="KW-0732">Signal</keyword>
<feature type="domain" description="SLH" evidence="9">
    <location>
        <begin position="26"/>
        <end position="88"/>
    </location>
</feature>
<evidence type="ECO:0000256" key="3">
    <source>
        <dbReference type="ARBA" id="ARBA00022723"/>
    </source>
</evidence>
<accession>A0A1F4XMG0</accession>
<evidence type="ECO:0000256" key="7">
    <source>
        <dbReference type="PIRSR" id="PIRSR602386-1"/>
    </source>
</evidence>
<dbReference type="GO" id="GO:0005507">
    <property type="term" value="F:copper ion binding"/>
    <property type="evidence" value="ECO:0007669"/>
    <property type="project" value="InterPro"/>
</dbReference>
<keyword evidence="5" id="KW-0249">Electron transport</keyword>
<feature type="binding site" evidence="7">
    <location>
        <position position="301"/>
    </location>
    <ligand>
        <name>Cu cation</name>
        <dbReference type="ChEBI" id="CHEBI:23378"/>
    </ligand>
</feature>
<dbReference type="PROSITE" id="PS51272">
    <property type="entry name" value="SLH"/>
    <property type="match status" value="2"/>
</dbReference>
<proteinExistence type="predicted"/>
<keyword evidence="4" id="KW-0574">Periplasm</keyword>
<evidence type="ECO:0000313" key="10">
    <source>
        <dbReference type="EMBL" id="OGC82273.1"/>
    </source>
</evidence>
<sequence>MIKFSSRFMALIQIFALILAPFQALAAANFPDVPVSHLHYQAVQYLRDRNIINGYPDGLFRPENVVTRAEILKIAANGASIATVSFASQPAAFPDVANNHPLKQYINWAQATGAVKGYFDGTFRPEATVTRGEAAKILLKINNIQPDPPTNYYFLDAPQTIDLAPYIYFAVLKNLIVAQGNIYGTGVGMKRGDVAEMMYRVLIIKQNNYAPFGGQPSSIPTPTVAAKTLNISIQNFAYNPPSISINKGDTLVWKNMDAAPHAVTIQNMTSGQAGFFDSGTLAQGQEYRFTFNQTGTFTYKCTFHPTMVATVTVQ</sequence>
<dbReference type="Pfam" id="PF00395">
    <property type="entry name" value="SLH"/>
    <property type="match status" value="2"/>
</dbReference>
<comment type="cofactor">
    <cofactor evidence="7">
        <name>Cu cation</name>
        <dbReference type="ChEBI" id="CHEBI:23378"/>
    </cofactor>
    <text evidence="7">Binds 1 copper ion per subunit.</text>
</comment>
<dbReference type="AlphaFoldDB" id="A0A1F4XMG0"/>
<evidence type="ECO:0000259" key="9">
    <source>
        <dbReference type="PROSITE" id="PS51272"/>
    </source>
</evidence>
<keyword evidence="3 7" id="KW-0479">Metal-binding</keyword>
<dbReference type="InterPro" id="IPR052721">
    <property type="entry name" value="ET_Amicyanin"/>
</dbReference>
<dbReference type="PRINTS" id="PR00155">
    <property type="entry name" value="AMICYANIN"/>
</dbReference>
<evidence type="ECO:0000313" key="11">
    <source>
        <dbReference type="Proteomes" id="UP000177614"/>
    </source>
</evidence>